<name>A0A8S5PR64_9CAUD</name>
<reference evidence="1" key="1">
    <citation type="journal article" date="2021" name="Proc. Natl. Acad. Sci. U.S.A.">
        <title>A Catalog of Tens of Thousands of Viruses from Human Metagenomes Reveals Hidden Associations with Chronic Diseases.</title>
        <authorList>
            <person name="Tisza M.J."/>
            <person name="Buck C.B."/>
        </authorList>
    </citation>
    <scope>NUCLEOTIDE SEQUENCE</scope>
    <source>
        <strain evidence="1">Ct3lF2</strain>
    </source>
</reference>
<accession>A0A8S5PR64</accession>
<dbReference type="EMBL" id="BK015473">
    <property type="protein sequence ID" value="DAE08716.1"/>
    <property type="molecule type" value="Genomic_DNA"/>
</dbReference>
<protein>
    <submittedName>
        <fullName evidence="1">Uncharacterized protein</fullName>
    </submittedName>
</protein>
<proteinExistence type="predicted"/>
<sequence>MIGRTNAAGGGKLNHVTGSFTSPSNARSNSFTVSGINFTPKIIAVRRNWSSKSNPDGNSSTGGMIDVLFFDVANSIAFGFVSGDNRHYIGDMQQITPSGSVDIQNGILTVMINGYSAVFSTPDMWNKYYEYGNYTFHIYG</sequence>
<organism evidence="1">
    <name type="scientific">Siphoviridae sp. ct3lF2</name>
    <dbReference type="NCBI Taxonomy" id="2825324"/>
    <lineage>
        <taxon>Viruses</taxon>
        <taxon>Duplodnaviria</taxon>
        <taxon>Heunggongvirae</taxon>
        <taxon>Uroviricota</taxon>
        <taxon>Caudoviricetes</taxon>
    </lineage>
</organism>
<evidence type="ECO:0000313" key="1">
    <source>
        <dbReference type="EMBL" id="DAE08716.1"/>
    </source>
</evidence>